<dbReference type="GO" id="GO:0005975">
    <property type="term" value="P:carbohydrate metabolic process"/>
    <property type="evidence" value="ECO:0007669"/>
    <property type="project" value="InterPro"/>
</dbReference>
<dbReference type="PANTHER" id="PTHR31151">
    <property type="entry name" value="PROLINE-TRNA LIGASE (DUF1680)"/>
    <property type="match status" value="1"/>
</dbReference>
<evidence type="ECO:0000259" key="4">
    <source>
        <dbReference type="Pfam" id="PF20620"/>
    </source>
</evidence>
<keyword evidence="6" id="KW-0378">Hydrolase</keyword>
<feature type="chain" id="PRO_5019248726" evidence="1">
    <location>
        <begin position="22"/>
        <end position="785"/>
    </location>
</feature>
<sequence length="785" mass="88120">MNFSRKTLAVAFLLFSVFAQAQQKPALFALEDVQLLPSVFTQAMQADMDYLLQLNPDRLLAPYLKEAGLQPKAENYGNWENTGLDGHIGGHYLSALSLMYASTADARVKQKLDYFLGELKRAQDASGNGYLCGVPGGKAMWQDIARGKIDASLFSLNKKWVPLYNIHKIYAGLRDAYLLGGSAQAKLMLVKLSDWMLSITAKLSDEQVQQMLVSEHGGLNEVFADVYEITADKKYLNLAQRFSQKSLLDMLSAHQDKLTGMHANTQIPKVIGYQKIASLTGDKSLESAAEFFWDEVVNKRSVSIGGNSVREHFHPINDFHPMIESEQGPETCNTYNMLKLSKDLFLSRADQKYVDYYERALYNHILSSVNPAHPGFVYFTPMRPGHYRVYSQPQTSFWCCVGSGLENHAKYGEFIYAHSGDSLYVNLFIPSQLNWESKKISIVQNTNFPESDKSSIIVNPKKKSRFVLKVRYPNWVTEGQMQVTINGKPVEVGQSRGSYINIDRVWKKGDRVELHFPMQTTFEQLPDGENYYSILHGPIVLASATSTTDLKGLYADDSRGGHIAAGPKYPLSQIPDINAKVSELPNLVTATDAGALNFRLSKFGNDSTANLIPFYRLHDARYIVYFKVNDPDKAVSADKNFSDSLQQALNQQTIDLVYPGEQQPESDHFVAGEDSQIGVFKDRHWRDARKWFSYQLKNPENEAAILRITYYGKDQNRNFKILVNGAQVARVTLNGTKGDGFFDEDYQIPAAIINKSGGILKVKFEAEPGSIAGGVFEVRLLRHAK</sequence>
<feature type="domain" description="DUF4986" evidence="3">
    <location>
        <begin position="547"/>
        <end position="626"/>
    </location>
</feature>
<evidence type="ECO:0000313" key="6">
    <source>
        <dbReference type="EMBL" id="RKD17138.1"/>
    </source>
</evidence>
<name>A0A419S729_9SPHI</name>
<dbReference type="InterPro" id="IPR012878">
    <property type="entry name" value="Beta-AFase-like_GH127_cat"/>
</dbReference>
<comment type="caution">
    <text evidence="6">The sequence shown here is derived from an EMBL/GenBank/DDBJ whole genome shotgun (WGS) entry which is preliminary data.</text>
</comment>
<evidence type="ECO:0000259" key="5">
    <source>
        <dbReference type="Pfam" id="PF20736"/>
    </source>
</evidence>
<feature type="signal peptide" evidence="1">
    <location>
        <begin position="1"/>
        <end position="21"/>
    </location>
</feature>
<accession>A0A419S729</accession>
<dbReference type="SUPFAM" id="SSF48208">
    <property type="entry name" value="Six-hairpin glycosidases"/>
    <property type="match status" value="1"/>
</dbReference>
<evidence type="ECO:0000256" key="1">
    <source>
        <dbReference type="SAM" id="SignalP"/>
    </source>
</evidence>
<dbReference type="Pfam" id="PF20736">
    <property type="entry name" value="Glyco_hydro127M"/>
    <property type="match status" value="1"/>
</dbReference>
<feature type="domain" description="Non-reducing end beta-L-arabinofuranosidase-like GH127 middle" evidence="5">
    <location>
        <begin position="423"/>
        <end position="518"/>
    </location>
</feature>
<protein>
    <submittedName>
        <fullName evidence="6">Glycosyl hydrolase</fullName>
    </submittedName>
</protein>
<dbReference type="GO" id="GO:0016787">
    <property type="term" value="F:hydrolase activity"/>
    <property type="evidence" value="ECO:0007669"/>
    <property type="project" value="UniProtKB-KW"/>
</dbReference>
<organism evidence="6 7">
    <name type="scientific">Pelobium manganitolerans</name>
    <dbReference type="NCBI Taxonomy" id="1842495"/>
    <lineage>
        <taxon>Bacteria</taxon>
        <taxon>Pseudomonadati</taxon>
        <taxon>Bacteroidota</taxon>
        <taxon>Sphingobacteriia</taxon>
        <taxon>Sphingobacteriales</taxon>
        <taxon>Sphingobacteriaceae</taxon>
        <taxon>Pelobium</taxon>
    </lineage>
</organism>
<dbReference type="InterPro" id="IPR049046">
    <property type="entry name" value="Beta-AFase-like_GH127_middle"/>
</dbReference>
<gene>
    <name evidence="6" type="ORF">BCY91_03060</name>
</gene>
<feature type="domain" description="Non-reducing end beta-L-arabinofuranosidase-like GH127 catalytic" evidence="2">
    <location>
        <begin position="32"/>
        <end position="413"/>
    </location>
</feature>
<reference evidence="6 7" key="1">
    <citation type="submission" date="2016-07" db="EMBL/GenBank/DDBJ databases">
        <title>Genome of Pelobium manganitolerans.</title>
        <authorList>
            <person name="Wu S."/>
            <person name="Wang G."/>
        </authorList>
    </citation>
    <scope>NUCLEOTIDE SEQUENCE [LARGE SCALE GENOMIC DNA]</scope>
    <source>
        <strain evidence="6 7">YS-25</strain>
    </source>
</reference>
<evidence type="ECO:0000259" key="2">
    <source>
        <dbReference type="Pfam" id="PF07944"/>
    </source>
</evidence>
<dbReference type="Pfam" id="PF20620">
    <property type="entry name" value="DUF6805"/>
    <property type="match status" value="1"/>
</dbReference>
<dbReference type="InterPro" id="IPR032275">
    <property type="entry name" value="DUF4986"/>
</dbReference>
<keyword evidence="1" id="KW-0732">Signal</keyword>
<feature type="domain" description="Glycoside hydrolase GH146 substrate-binding" evidence="4">
    <location>
        <begin position="648"/>
        <end position="781"/>
    </location>
</feature>
<dbReference type="InterPro" id="IPR008928">
    <property type="entry name" value="6-hairpin_glycosidase_sf"/>
</dbReference>
<dbReference type="Pfam" id="PF16375">
    <property type="entry name" value="DUF4986"/>
    <property type="match status" value="1"/>
</dbReference>
<dbReference type="RefSeq" id="WP_120181333.1">
    <property type="nucleotide sequence ID" value="NZ_MBTA01000012.1"/>
</dbReference>
<dbReference type="Pfam" id="PF07944">
    <property type="entry name" value="Beta-AFase-like_GH127_cat"/>
    <property type="match status" value="1"/>
</dbReference>
<proteinExistence type="predicted"/>
<keyword evidence="7" id="KW-1185">Reference proteome</keyword>
<dbReference type="OrthoDB" id="9757939at2"/>
<dbReference type="AlphaFoldDB" id="A0A419S729"/>
<dbReference type="EMBL" id="MBTA01000012">
    <property type="protein sequence ID" value="RKD17138.1"/>
    <property type="molecule type" value="Genomic_DNA"/>
</dbReference>
<dbReference type="InterPro" id="IPR046544">
    <property type="entry name" value="GH146_SB_dom"/>
</dbReference>
<evidence type="ECO:0000313" key="7">
    <source>
        <dbReference type="Proteomes" id="UP000283433"/>
    </source>
</evidence>
<dbReference type="Proteomes" id="UP000283433">
    <property type="component" value="Unassembled WGS sequence"/>
</dbReference>
<evidence type="ECO:0000259" key="3">
    <source>
        <dbReference type="Pfam" id="PF16375"/>
    </source>
</evidence>
<dbReference type="PANTHER" id="PTHR31151:SF0">
    <property type="entry name" value="PROLINE-TRNA LIGASE (DUF1680)"/>
    <property type="match status" value="1"/>
</dbReference>